<dbReference type="InterPro" id="IPR016555">
    <property type="entry name" value="PLipase_D_euk"/>
</dbReference>
<reference evidence="12" key="1">
    <citation type="submission" date="2022-01" db="UniProtKB">
        <authorList>
            <consortium name="EnsemblMetazoa"/>
        </authorList>
    </citation>
    <scope>IDENTIFICATION</scope>
</reference>
<proteinExistence type="inferred from homology"/>
<dbReference type="PROSITE" id="PS50035">
    <property type="entry name" value="PLD"/>
    <property type="match status" value="2"/>
</dbReference>
<dbReference type="PROSITE" id="PS50195">
    <property type="entry name" value="PX"/>
    <property type="match status" value="1"/>
</dbReference>
<dbReference type="InterPro" id="IPR001683">
    <property type="entry name" value="PX_dom"/>
</dbReference>
<accession>A0A8I6S2Z1</accession>
<feature type="domain" description="PX" evidence="11">
    <location>
        <begin position="70"/>
        <end position="208"/>
    </location>
</feature>
<evidence type="ECO:0000256" key="9">
    <source>
        <dbReference type="PIRNR" id="PIRNR009376"/>
    </source>
</evidence>
<dbReference type="InterPro" id="IPR036871">
    <property type="entry name" value="PX_dom_sf"/>
</dbReference>
<evidence type="ECO:0000313" key="12">
    <source>
        <dbReference type="EnsemblMetazoa" id="XP_014254857.1"/>
    </source>
</evidence>
<keyword evidence="4 9" id="KW-0378">Hydrolase</keyword>
<dbReference type="PIRSF" id="PIRSF009376">
    <property type="entry name" value="Phospholipase_D_euk"/>
    <property type="match status" value="1"/>
</dbReference>
<keyword evidence="7" id="KW-0449">Lipoprotein</keyword>
<evidence type="ECO:0000259" key="11">
    <source>
        <dbReference type="PROSITE" id="PS50195"/>
    </source>
</evidence>
<comment type="catalytic activity">
    <reaction evidence="1 9">
        <text>a 1,2-diacyl-sn-glycero-3-phosphocholine + H2O = a 1,2-diacyl-sn-glycero-3-phosphate + choline + H(+)</text>
        <dbReference type="Rhea" id="RHEA:14445"/>
        <dbReference type="ChEBI" id="CHEBI:15354"/>
        <dbReference type="ChEBI" id="CHEBI:15377"/>
        <dbReference type="ChEBI" id="CHEBI:15378"/>
        <dbReference type="ChEBI" id="CHEBI:57643"/>
        <dbReference type="ChEBI" id="CHEBI:58608"/>
        <dbReference type="EC" id="3.1.4.4"/>
    </reaction>
</comment>
<dbReference type="GeneID" id="106669710"/>
<name>A0A8I6S2Z1_CIMLE</name>
<organism evidence="12 13">
    <name type="scientific">Cimex lectularius</name>
    <name type="common">Bed bug</name>
    <name type="synonym">Acanthia lectularia</name>
    <dbReference type="NCBI Taxonomy" id="79782"/>
    <lineage>
        <taxon>Eukaryota</taxon>
        <taxon>Metazoa</taxon>
        <taxon>Ecdysozoa</taxon>
        <taxon>Arthropoda</taxon>
        <taxon>Hexapoda</taxon>
        <taxon>Insecta</taxon>
        <taxon>Pterygota</taxon>
        <taxon>Neoptera</taxon>
        <taxon>Paraneoptera</taxon>
        <taxon>Hemiptera</taxon>
        <taxon>Heteroptera</taxon>
        <taxon>Panheteroptera</taxon>
        <taxon>Cimicomorpha</taxon>
        <taxon>Cimicidae</taxon>
        <taxon>Cimex</taxon>
    </lineage>
</organism>
<keyword evidence="5 9" id="KW-0442">Lipid degradation</keyword>
<sequence>MDPPVEAGHIEYIDSDEYDEFLALSDIESSSPQIPGRTQVQPTCNEFYMVHSEPVKFKTHNRNVFITGQDIHLQIIAYERSITTHLLNPNLYTIHLRHGDFSWTIKKRYKHILHLHQQLKMYRASLNVPFPTKTHKERRTSFKNEVSKDKSVKKHFPRFPAKPEALVPYDKIDERMKQLEDYLNNLLKIKLYRNHHETIAFLEVSELSFIGALGVKGMEGPVQKRTRSAYPRTAGCNICGCCDSGLCVRCHYICGDLCATWRSRWLIVKDSFVAYIRPKDGRVKAVILFDSGFDVSSGVFTTGRRKGLHITNMSRQILLNCPTRRTAREWQAYIKDMVRQKGADFTQRNRYFSFTPVRPFVKCAWFVDGKSYMAAVATALEQAKEEIYIADWWLSPEIYMKRPALQGDYWRLDKILQRKAADGVKIFILLYKEVEMAIGINSFYSKQKLTAEGSQNIKVLRHPDHAKAGILFWAHHEKMVVIDQSLAFLGGIDLCYGRWDDYKHRLTDLGSQVDGGNKFQDFMSLSLATHALAASVLALKSNGENGNVNNNTDGDEVYMQPTEENVKCNTPELERKSLFDTVKTRGKEWMNLWSFNSDEDEDIDLVDNTKDTRNMIERERESASILTQETLVCPEMSEDDLEKGMITEEPAGSKLWVGKDYTNFILKDFENLDLPFQDLVDRTKTARMPWHDVGVMVKGTAARDLARHFIQRWNAVKLEKSKINPQYPYLLPKSYNEYSHFELPGVREISASCQVVRSLSQWSGGFIDQETWEGSIHEALVDAIAKARYYVYIENQFFISLGSQSSQVRNQVADALFKRIVRAHREGSVFRVFVVLPLLPGFEGEVGTPSGTALHAITHWNYASICRGKNSLIMRLKDAGIPDPDEYITFHGLRTHSILNKAPITELIYVHSKLLIADDRLMICGSANINDRSLLGKRDSEIAVVIEDEEFKEGQMNGATFLSGKLCGALRRFLFKEHLGILGSQQPTIDVTDPISRAFYHNVWRRIAKSNSEIYEKVFHCIPSDQIKTFKDLNNEIYYPKCLYDPEAAVKDLEGVQGHLVMFPLEFLKDEVLTPNPMGVQGMLPTSLWT</sequence>
<dbReference type="Gene3D" id="3.30.870.10">
    <property type="entry name" value="Endonuclease Chain A"/>
    <property type="match status" value="3"/>
</dbReference>
<dbReference type="PANTHER" id="PTHR18896">
    <property type="entry name" value="PHOSPHOLIPASE D"/>
    <property type="match status" value="1"/>
</dbReference>
<dbReference type="InterPro" id="IPR001736">
    <property type="entry name" value="PLipase_D/transphosphatidylase"/>
</dbReference>
<evidence type="ECO:0000256" key="5">
    <source>
        <dbReference type="ARBA" id="ARBA00022963"/>
    </source>
</evidence>
<dbReference type="Gene3D" id="3.30.1520.10">
    <property type="entry name" value="Phox-like domain"/>
    <property type="match status" value="1"/>
</dbReference>
<evidence type="ECO:0000313" key="13">
    <source>
        <dbReference type="Proteomes" id="UP000494040"/>
    </source>
</evidence>
<dbReference type="EnsemblMetazoa" id="XM_014399371.2">
    <property type="protein sequence ID" value="XP_014254857.1"/>
    <property type="gene ID" value="LOC106669710"/>
</dbReference>
<dbReference type="AlphaFoldDB" id="A0A8I6S2Z1"/>
<keyword evidence="13" id="KW-1185">Reference proteome</keyword>
<keyword evidence="6" id="KW-0443">Lipid metabolism</keyword>
<evidence type="ECO:0000256" key="1">
    <source>
        <dbReference type="ARBA" id="ARBA00000798"/>
    </source>
</evidence>
<dbReference type="CDD" id="cd06895">
    <property type="entry name" value="PX_PLD"/>
    <property type="match status" value="1"/>
</dbReference>
<dbReference type="EC" id="3.1.4.4" evidence="9"/>
<dbReference type="FunFam" id="2.30.29.30:FF:000351">
    <property type="entry name" value="Phospholipase"/>
    <property type="match status" value="1"/>
</dbReference>
<dbReference type="GO" id="GO:0006654">
    <property type="term" value="P:phosphatidic acid biosynthetic process"/>
    <property type="evidence" value="ECO:0007669"/>
    <property type="project" value="InterPro"/>
</dbReference>
<keyword evidence="3" id="KW-0677">Repeat</keyword>
<dbReference type="OrthoDB" id="14911at2759"/>
<dbReference type="GO" id="GO:0012505">
    <property type="term" value="C:endomembrane system"/>
    <property type="evidence" value="ECO:0007669"/>
    <property type="project" value="UniProtKB-SubCell"/>
</dbReference>
<dbReference type="FunFam" id="3.30.870.10:FF:000036">
    <property type="entry name" value="Phospholipase"/>
    <property type="match status" value="1"/>
</dbReference>
<feature type="domain" description="PLD phosphodiesterase" evidence="10">
    <location>
        <begin position="471"/>
        <end position="498"/>
    </location>
</feature>
<dbReference type="FunFam" id="3.30.870.10:FF:000011">
    <property type="entry name" value="Phospholipase"/>
    <property type="match status" value="1"/>
</dbReference>
<dbReference type="SMART" id="SM00155">
    <property type="entry name" value="PLDc"/>
    <property type="match status" value="2"/>
</dbReference>
<dbReference type="PANTHER" id="PTHR18896:SF76">
    <property type="entry name" value="PHOSPHOLIPASE"/>
    <property type="match status" value="1"/>
</dbReference>
<evidence type="ECO:0000256" key="7">
    <source>
        <dbReference type="ARBA" id="ARBA00023288"/>
    </source>
</evidence>
<evidence type="ECO:0000256" key="8">
    <source>
        <dbReference type="ARBA" id="ARBA00037868"/>
    </source>
</evidence>
<protein>
    <recommendedName>
        <fullName evidence="9">Phospholipase</fullName>
        <ecNumber evidence="9">3.1.4.4</ecNumber>
    </recommendedName>
</protein>
<dbReference type="Proteomes" id="UP000494040">
    <property type="component" value="Unassembled WGS sequence"/>
</dbReference>
<dbReference type="GO" id="GO:0035091">
    <property type="term" value="F:phosphatidylinositol binding"/>
    <property type="evidence" value="ECO:0007669"/>
    <property type="project" value="InterPro"/>
</dbReference>
<dbReference type="Pfam" id="PF00614">
    <property type="entry name" value="PLDc"/>
    <property type="match status" value="1"/>
</dbReference>
<dbReference type="CDD" id="cd09141">
    <property type="entry name" value="PLDc_vPLD1_2_yPLD_like_2"/>
    <property type="match status" value="1"/>
</dbReference>
<evidence type="ECO:0000256" key="3">
    <source>
        <dbReference type="ARBA" id="ARBA00022737"/>
    </source>
</evidence>
<dbReference type="KEGG" id="clec:106669710"/>
<comment type="similarity">
    <text evidence="2 9">Belongs to the phospholipase D family.</text>
</comment>
<dbReference type="CDD" id="cd01254">
    <property type="entry name" value="PH_PLD"/>
    <property type="match status" value="1"/>
</dbReference>
<evidence type="ECO:0000259" key="10">
    <source>
        <dbReference type="PROSITE" id="PS50035"/>
    </source>
</evidence>
<dbReference type="SMART" id="SM00312">
    <property type="entry name" value="PX"/>
    <property type="match status" value="1"/>
</dbReference>
<dbReference type="SUPFAM" id="SSF64268">
    <property type="entry name" value="PX domain"/>
    <property type="match status" value="1"/>
</dbReference>
<dbReference type="RefSeq" id="XP_014254857.1">
    <property type="nucleotide sequence ID" value="XM_014399371.2"/>
</dbReference>
<dbReference type="GO" id="GO:0009395">
    <property type="term" value="P:phospholipid catabolic process"/>
    <property type="evidence" value="ECO:0007669"/>
    <property type="project" value="TreeGrafter"/>
</dbReference>
<evidence type="ECO:0000256" key="2">
    <source>
        <dbReference type="ARBA" id="ARBA00008664"/>
    </source>
</evidence>
<dbReference type="SUPFAM" id="SSF56024">
    <property type="entry name" value="Phospholipase D/nuclease"/>
    <property type="match status" value="2"/>
</dbReference>
<dbReference type="GO" id="GO:0060627">
    <property type="term" value="P:regulation of vesicle-mediated transport"/>
    <property type="evidence" value="ECO:0007669"/>
    <property type="project" value="TreeGrafter"/>
</dbReference>
<comment type="subcellular location">
    <subcellularLocation>
        <location evidence="8">Endomembrane system</location>
        <topology evidence="8">Lipid-anchor</topology>
    </subcellularLocation>
</comment>
<dbReference type="CDD" id="cd09138">
    <property type="entry name" value="PLDc_vPLD1_2_yPLD_like_1"/>
    <property type="match status" value="1"/>
</dbReference>
<dbReference type="GO" id="GO:0004630">
    <property type="term" value="F:phospholipase D activity"/>
    <property type="evidence" value="ECO:0007669"/>
    <property type="project" value="UniProtKB-UniRule"/>
</dbReference>
<evidence type="ECO:0000256" key="4">
    <source>
        <dbReference type="ARBA" id="ARBA00022801"/>
    </source>
</evidence>
<dbReference type="Gene3D" id="2.30.29.30">
    <property type="entry name" value="Pleckstrin-homology domain (PH domain)/Phosphotyrosine-binding domain (PTB)"/>
    <property type="match status" value="1"/>
</dbReference>
<dbReference type="InterPro" id="IPR025202">
    <property type="entry name" value="PLD-like_dom"/>
</dbReference>
<evidence type="ECO:0000256" key="6">
    <source>
        <dbReference type="ARBA" id="ARBA00023098"/>
    </source>
</evidence>
<dbReference type="CTD" id="35554"/>
<dbReference type="SUPFAM" id="SSF50729">
    <property type="entry name" value="PH domain-like"/>
    <property type="match status" value="1"/>
</dbReference>
<dbReference type="Pfam" id="PF13091">
    <property type="entry name" value="PLDc_2"/>
    <property type="match status" value="1"/>
</dbReference>
<dbReference type="InterPro" id="IPR011993">
    <property type="entry name" value="PH-like_dom_sf"/>
</dbReference>
<feature type="domain" description="PLD phosphodiesterase" evidence="10">
    <location>
        <begin position="906"/>
        <end position="933"/>
    </location>
</feature>
<dbReference type="GO" id="GO:0035556">
    <property type="term" value="P:intracellular signal transduction"/>
    <property type="evidence" value="ECO:0007669"/>
    <property type="project" value="InterPro"/>
</dbReference>
<dbReference type="Pfam" id="PF00787">
    <property type="entry name" value="PX"/>
    <property type="match status" value="1"/>
</dbReference>
<dbReference type="InterPro" id="IPR015679">
    <property type="entry name" value="PLipase_D_fam"/>
</dbReference>
<dbReference type="OMA" id="EWRLDQI"/>